<accession>A0A9D3WKG4</accession>
<evidence type="ECO:0000313" key="2">
    <source>
        <dbReference type="Proteomes" id="UP000828251"/>
    </source>
</evidence>
<keyword evidence="2" id="KW-1185">Reference proteome</keyword>
<dbReference type="OrthoDB" id="989164at2759"/>
<protein>
    <submittedName>
        <fullName evidence="1">Uncharacterized protein</fullName>
    </submittedName>
</protein>
<dbReference type="AlphaFoldDB" id="A0A9D3WKG4"/>
<organism evidence="1 2">
    <name type="scientific">Gossypium stocksii</name>
    <dbReference type="NCBI Taxonomy" id="47602"/>
    <lineage>
        <taxon>Eukaryota</taxon>
        <taxon>Viridiplantae</taxon>
        <taxon>Streptophyta</taxon>
        <taxon>Embryophyta</taxon>
        <taxon>Tracheophyta</taxon>
        <taxon>Spermatophyta</taxon>
        <taxon>Magnoliopsida</taxon>
        <taxon>eudicotyledons</taxon>
        <taxon>Gunneridae</taxon>
        <taxon>Pentapetalae</taxon>
        <taxon>rosids</taxon>
        <taxon>malvids</taxon>
        <taxon>Malvales</taxon>
        <taxon>Malvaceae</taxon>
        <taxon>Malvoideae</taxon>
        <taxon>Gossypium</taxon>
    </lineage>
</organism>
<dbReference type="Proteomes" id="UP000828251">
    <property type="component" value="Unassembled WGS sequence"/>
</dbReference>
<gene>
    <name evidence="1" type="ORF">J1N35_002142</name>
</gene>
<name>A0A9D3WKG4_9ROSI</name>
<comment type="caution">
    <text evidence="1">The sequence shown here is derived from an EMBL/GenBank/DDBJ whole genome shotgun (WGS) entry which is preliminary data.</text>
</comment>
<sequence length="92" mass="10720">MEKAFIMFGCMEIDIALREEQPTPLTAKNTLDVKRNFERWDHSNCMSLIIVKHNIPEAFGDIKSKKITQAKCFLDEIDKCYAKNKKVDVRIN</sequence>
<dbReference type="EMBL" id="JAIQCV010000001">
    <property type="protein sequence ID" value="KAH1130764.1"/>
    <property type="molecule type" value="Genomic_DNA"/>
</dbReference>
<proteinExistence type="predicted"/>
<reference evidence="1 2" key="1">
    <citation type="journal article" date="2021" name="Plant Biotechnol. J.">
        <title>Multi-omics assisted identification of the key and species-specific regulatory components of drought-tolerant mechanisms in Gossypium stocksii.</title>
        <authorList>
            <person name="Yu D."/>
            <person name="Ke L."/>
            <person name="Zhang D."/>
            <person name="Wu Y."/>
            <person name="Sun Y."/>
            <person name="Mei J."/>
            <person name="Sun J."/>
            <person name="Sun Y."/>
        </authorList>
    </citation>
    <scope>NUCLEOTIDE SEQUENCE [LARGE SCALE GENOMIC DNA]</scope>
    <source>
        <strain evidence="2">cv. E1</strain>
        <tissue evidence="1">Leaf</tissue>
    </source>
</reference>
<evidence type="ECO:0000313" key="1">
    <source>
        <dbReference type="EMBL" id="KAH1130764.1"/>
    </source>
</evidence>